<proteinExistence type="predicted"/>
<dbReference type="MEROPS" id="S01.026"/>
<dbReference type="Ensembl" id="ENSMODT00000021518.3">
    <property type="protein sequence ID" value="ENSMODP00000021145.3"/>
    <property type="gene ID" value="ENSMODG00000016952.3"/>
</dbReference>
<dbReference type="GO" id="GO:0006508">
    <property type="term" value="P:proteolysis"/>
    <property type="evidence" value="ECO:0000318"/>
    <property type="project" value="GO_Central"/>
</dbReference>
<keyword evidence="6" id="KW-0325">Glycoprotein</keyword>
<dbReference type="OMA" id="DMECWVT"/>
<evidence type="ECO:0000256" key="5">
    <source>
        <dbReference type="ARBA" id="ARBA00023157"/>
    </source>
</evidence>
<dbReference type="PANTHER" id="PTHR24253">
    <property type="entry name" value="TRANSMEMBRANE PROTEASE SERINE"/>
    <property type="match status" value="1"/>
</dbReference>
<keyword evidence="3 7" id="KW-0378">Hydrolase</keyword>
<dbReference type="InterPro" id="IPR001254">
    <property type="entry name" value="Trypsin_dom"/>
</dbReference>
<evidence type="ECO:0000256" key="1">
    <source>
        <dbReference type="ARBA" id="ARBA00022670"/>
    </source>
</evidence>
<dbReference type="CDD" id="cd00190">
    <property type="entry name" value="Tryp_SPc"/>
    <property type="match status" value="1"/>
</dbReference>
<dbReference type="Proteomes" id="UP000002280">
    <property type="component" value="Chromosome 6"/>
</dbReference>
<evidence type="ECO:0000256" key="8">
    <source>
        <dbReference type="SAM" id="SignalP"/>
    </source>
</evidence>
<keyword evidence="11" id="KW-1185">Reference proteome</keyword>
<evidence type="ECO:0000313" key="10">
    <source>
        <dbReference type="Ensembl" id="ENSMODP00000021145.3"/>
    </source>
</evidence>
<dbReference type="Bgee" id="ENSMODG00000016952">
    <property type="expression patterns" value="Expressed in placenta and 10 other cell types or tissues"/>
</dbReference>
<dbReference type="Pfam" id="PF00089">
    <property type="entry name" value="Trypsin"/>
    <property type="match status" value="1"/>
</dbReference>
<reference evidence="10 11" key="1">
    <citation type="journal article" date="2007" name="Nature">
        <title>Genome of the marsupial Monodelphis domestica reveals innovation in non-coding sequences.</title>
        <authorList>
            <person name="Mikkelsen T.S."/>
            <person name="Wakefield M.J."/>
            <person name="Aken B."/>
            <person name="Amemiya C.T."/>
            <person name="Chang J.L."/>
            <person name="Duke S."/>
            <person name="Garber M."/>
            <person name="Gentles A.J."/>
            <person name="Goodstadt L."/>
            <person name="Heger A."/>
            <person name="Jurka J."/>
            <person name="Kamal M."/>
            <person name="Mauceli E."/>
            <person name="Searle S.M."/>
            <person name="Sharpe T."/>
            <person name="Baker M.L."/>
            <person name="Batzer M.A."/>
            <person name="Benos P.V."/>
            <person name="Belov K."/>
            <person name="Clamp M."/>
            <person name="Cook A."/>
            <person name="Cuff J."/>
            <person name="Das R."/>
            <person name="Davidow L."/>
            <person name="Deakin J.E."/>
            <person name="Fazzari M.J."/>
            <person name="Glass J.L."/>
            <person name="Grabherr M."/>
            <person name="Greally J.M."/>
            <person name="Gu W."/>
            <person name="Hore T.A."/>
            <person name="Huttley G.A."/>
            <person name="Kleber M."/>
            <person name="Jirtle R.L."/>
            <person name="Koina E."/>
            <person name="Lee J.T."/>
            <person name="Mahony S."/>
            <person name="Marra M.A."/>
            <person name="Miller R.D."/>
            <person name="Nicholls R.D."/>
            <person name="Oda M."/>
            <person name="Papenfuss A.T."/>
            <person name="Parra Z.E."/>
            <person name="Pollock D.D."/>
            <person name="Ray D.A."/>
            <person name="Schein J.E."/>
            <person name="Speed T.P."/>
            <person name="Thompson K."/>
            <person name="VandeBerg J.L."/>
            <person name="Wade C.M."/>
            <person name="Walker J.A."/>
            <person name="Waters P.D."/>
            <person name="Webber C."/>
            <person name="Weidman J.R."/>
            <person name="Xie X."/>
            <person name="Zody M.C."/>
            <person name="Baldwin J."/>
            <person name="Abdouelleil A."/>
            <person name="Abdulkadir J."/>
            <person name="Abebe A."/>
            <person name="Abera B."/>
            <person name="Abreu J."/>
            <person name="Acer S.C."/>
            <person name="Aftuck L."/>
            <person name="Alexander A."/>
            <person name="An P."/>
            <person name="Anderson E."/>
            <person name="Anderson S."/>
            <person name="Arachi H."/>
            <person name="Azer M."/>
            <person name="Bachantsang P."/>
            <person name="Barry A."/>
            <person name="Bayul T."/>
            <person name="Berlin A."/>
            <person name="Bessette D."/>
            <person name="Bloom T."/>
            <person name="Bloom T."/>
            <person name="Boguslavskiy L."/>
            <person name="Bonnet C."/>
            <person name="Boukhgalter B."/>
            <person name="Bourzgui I."/>
            <person name="Brown A."/>
            <person name="Cahill P."/>
            <person name="Channer S."/>
            <person name="Cheshatsang Y."/>
            <person name="Chuda L."/>
            <person name="Citroen M."/>
            <person name="Collymore A."/>
            <person name="Cooke P."/>
            <person name="Costello M."/>
            <person name="D'Aco K."/>
            <person name="Daza R."/>
            <person name="De Haan G."/>
            <person name="DeGray S."/>
            <person name="DeMaso C."/>
            <person name="Dhargay N."/>
            <person name="Dooley K."/>
            <person name="Dooley E."/>
            <person name="Doricent M."/>
            <person name="Dorje P."/>
            <person name="Dorjee K."/>
            <person name="Dupes A."/>
            <person name="Elong R."/>
            <person name="Falk J."/>
            <person name="Farina A."/>
            <person name="Faro S."/>
            <person name="Ferguson D."/>
            <person name="Fisher S."/>
            <person name="Foley C.D."/>
            <person name="Franke A."/>
            <person name="Friedrich D."/>
            <person name="Gadbois L."/>
            <person name="Gearin G."/>
            <person name="Gearin C.R."/>
            <person name="Giannoukos G."/>
            <person name="Goode T."/>
            <person name="Graham J."/>
            <person name="Grandbois E."/>
            <person name="Grewal S."/>
            <person name="Gyaltsen K."/>
            <person name="Hafez N."/>
            <person name="Hagos B."/>
            <person name="Hall J."/>
            <person name="Henson C."/>
            <person name="Hollinger A."/>
            <person name="Honan T."/>
            <person name="Huard M.D."/>
            <person name="Hughes L."/>
            <person name="Hurhula B."/>
            <person name="Husby M.E."/>
            <person name="Kamat A."/>
            <person name="Kanga B."/>
            <person name="Kashin S."/>
            <person name="Khazanovich D."/>
            <person name="Kisner P."/>
            <person name="Lance K."/>
            <person name="Lara M."/>
            <person name="Lee W."/>
            <person name="Lennon N."/>
            <person name="Letendre F."/>
            <person name="LeVine R."/>
            <person name="Lipovsky A."/>
            <person name="Liu X."/>
            <person name="Liu J."/>
            <person name="Liu S."/>
            <person name="Lokyitsang T."/>
            <person name="Lokyitsang Y."/>
            <person name="Lubonja R."/>
            <person name="Lui A."/>
            <person name="MacDonald P."/>
            <person name="Magnisalis V."/>
            <person name="Maru K."/>
            <person name="Matthews C."/>
            <person name="McCusker W."/>
            <person name="McDonough S."/>
            <person name="Mehta T."/>
            <person name="Meldrim J."/>
            <person name="Meneus L."/>
            <person name="Mihai O."/>
            <person name="Mihalev A."/>
            <person name="Mihova T."/>
            <person name="Mittelman R."/>
            <person name="Mlenga V."/>
            <person name="Montmayeur A."/>
            <person name="Mulrain L."/>
            <person name="Navidi A."/>
            <person name="Naylor J."/>
            <person name="Negash T."/>
            <person name="Nguyen T."/>
            <person name="Nguyen N."/>
            <person name="Nicol R."/>
            <person name="Norbu C."/>
            <person name="Norbu N."/>
            <person name="Novod N."/>
            <person name="O'Neill B."/>
            <person name="Osman S."/>
            <person name="Markiewicz E."/>
            <person name="Oyono O.L."/>
            <person name="Patti C."/>
            <person name="Phunkhang P."/>
            <person name="Pierre F."/>
            <person name="Priest M."/>
            <person name="Raghuraman S."/>
            <person name="Rege F."/>
            <person name="Reyes R."/>
            <person name="Rise C."/>
            <person name="Rogov P."/>
            <person name="Ross K."/>
            <person name="Ryan E."/>
            <person name="Settipalli S."/>
            <person name="Shea T."/>
            <person name="Sherpa N."/>
            <person name="Shi L."/>
            <person name="Shih D."/>
            <person name="Sparrow T."/>
            <person name="Spaulding J."/>
            <person name="Stalker J."/>
            <person name="Stange-Thomann N."/>
            <person name="Stavropoulos S."/>
            <person name="Stone C."/>
            <person name="Strader C."/>
            <person name="Tesfaye S."/>
            <person name="Thomson T."/>
            <person name="Thoulutsang Y."/>
            <person name="Thoulutsang D."/>
            <person name="Topham K."/>
            <person name="Topping I."/>
            <person name="Tsamla T."/>
            <person name="Vassiliev H."/>
            <person name="Vo A."/>
            <person name="Wangchuk T."/>
            <person name="Wangdi T."/>
            <person name="Weiand M."/>
            <person name="Wilkinson J."/>
            <person name="Wilson A."/>
            <person name="Yadav S."/>
            <person name="Young G."/>
            <person name="Yu Q."/>
            <person name="Zembek L."/>
            <person name="Zhong D."/>
            <person name="Zimmer A."/>
            <person name="Zwirko Z."/>
            <person name="Jaffe D.B."/>
            <person name="Alvarez P."/>
            <person name="Brockman W."/>
            <person name="Butler J."/>
            <person name="Chin C."/>
            <person name="Gnerre S."/>
            <person name="MacCallum I."/>
            <person name="Graves J.A."/>
            <person name="Ponting C.P."/>
            <person name="Breen M."/>
            <person name="Samollow P.B."/>
            <person name="Lander E.S."/>
            <person name="Lindblad-Toh K."/>
        </authorList>
    </citation>
    <scope>NUCLEOTIDE SEQUENCE [LARGE SCALE GENOMIC DNA]</scope>
</reference>
<dbReference type="InterPro" id="IPR001314">
    <property type="entry name" value="Peptidase_S1A"/>
</dbReference>
<dbReference type="InterPro" id="IPR018114">
    <property type="entry name" value="TRYPSIN_HIS"/>
</dbReference>
<feature type="chain" id="PRO_5023872902" description="Peptidase S1 domain-containing protein" evidence="8">
    <location>
        <begin position="16"/>
        <end position="274"/>
    </location>
</feature>
<feature type="domain" description="Peptidase S1" evidence="9">
    <location>
        <begin position="27"/>
        <end position="269"/>
    </location>
</feature>
<feature type="signal peptide" evidence="8">
    <location>
        <begin position="1"/>
        <end position="15"/>
    </location>
</feature>
<dbReference type="InParanoid" id="F6V6A8"/>
<evidence type="ECO:0000259" key="9">
    <source>
        <dbReference type="PROSITE" id="PS50240"/>
    </source>
</evidence>
<dbReference type="Gene3D" id="2.40.10.10">
    <property type="entry name" value="Trypsin-like serine proteases"/>
    <property type="match status" value="2"/>
</dbReference>
<evidence type="ECO:0000256" key="7">
    <source>
        <dbReference type="RuleBase" id="RU363034"/>
    </source>
</evidence>
<organism evidence="10 11">
    <name type="scientific">Monodelphis domestica</name>
    <name type="common">Gray short-tailed opossum</name>
    <dbReference type="NCBI Taxonomy" id="13616"/>
    <lineage>
        <taxon>Eukaryota</taxon>
        <taxon>Metazoa</taxon>
        <taxon>Chordata</taxon>
        <taxon>Craniata</taxon>
        <taxon>Vertebrata</taxon>
        <taxon>Euteleostomi</taxon>
        <taxon>Mammalia</taxon>
        <taxon>Metatheria</taxon>
        <taxon>Didelphimorphia</taxon>
        <taxon>Didelphidae</taxon>
        <taxon>Monodelphis</taxon>
    </lineage>
</organism>
<accession>F6V6A8</accession>
<name>F6V6A8_MONDO</name>
<keyword evidence="4 7" id="KW-0720">Serine protease</keyword>
<keyword evidence="1 7" id="KW-0645">Protease</keyword>
<protein>
    <recommendedName>
        <fullName evidence="9">Peptidase S1 domain-containing protein</fullName>
    </recommendedName>
</protein>
<dbReference type="PROSITE" id="PS00135">
    <property type="entry name" value="TRYPSIN_SER"/>
    <property type="match status" value="1"/>
</dbReference>
<evidence type="ECO:0000313" key="11">
    <source>
        <dbReference type="Proteomes" id="UP000002280"/>
    </source>
</evidence>
<dbReference type="GO" id="GO:0004252">
    <property type="term" value="F:serine-type endopeptidase activity"/>
    <property type="evidence" value="ECO:0000318"/>
    <property type="project" value="GO_Central"/>
</dbReference>
<dbReference type="FunFam" id="2.40.10.10:FF:000024">
    <property type="entry name" value="Serine protease 53"/>
    <property type="match status" value="1"/>
</dbReference>
<dbReference type="STRING" id="13616.ENSMODP00000021145"/>
<dbReference type="HOGENOM" id="CLU_006842_13_1_1"/>
<dbReference type="SUPFAM" id="SSF50494">
    <property type="entry name" value="Trypsin-like serine proteases"/>
    <property type="match status" value="1"/>
</dbReference>
<dbReference type="PROSITE" id="PS00134">
    <property type="entry name" value="TRYPSIN_HIS"/>
    <property type="match status" value="1"/>
</dbReference>
<evidence type="ECO:0000256" key="6">
    <source>
        <dbReference type="ARBA" id="ARBA00023180"/>
    </source>
</evidence>
<dbReference type="PANTHER" id="PTHR24253:SF144">
    <property type="entry name" value="CHYMOTRYPSIN-LIKE PROTEASE CTRL-1-RELATED"/>
    <property type="match status" value="1"/>
</dbReference>
<dbReference type="eggNOG" id="KOG3627">
    <property type="taxonomic scope" value="Eukaryota"/>
</dbReference>
<evidence type="ECO:0000256" key="3">
    <source>
        <dbReference type="ARBA" id="ARBA00022801"/>
    </source>
</evidence>
<keyword evidence="5" id="KW-1015">Disulfide bond</keyword>
<dbReference type="SMART" id="SM00020">
    <property type="entry name" value="Tryp_SPc"/>
    <property type="match status" value="1"/>
</dbReference>
<dbReference type="InterPro" id="IPR033116">
    <property type="entry name" value="TRYPSIN_SER"/>
</dbReference>
<reference evidence="10" key="3">
    <citation type="submission" date="2025-09" db="UniProtKB">
        <authorList>
            <consortium name="Ensembl"/>
        </authorList>
    </citation>
    <scope>IDENTIFICATION</scope>
</reference>
<evidence type="ECO:0000256" key="2">
    <source>
        <dbReference type="ARBA" id="ARBA00022729"/>
    </source>
</evidence>
<dbReference type="GeneTree" id="ENSGT00940000162207"/>
<dbReference type="PROSITE" id="PS50240">
    <property type="entry name" value="TRYPSIN_DOM"/>
    <property type="match status" value="1"/>
</dbReference>
<reference evidence="10" key="2">
    <citation type="submission" date="2025-08" db="UniProtKB">
        <authorList>
            <consortium name="Ensembl"/>
        </authorList>
    </citation>
    <scope>IDENTIFICATION</scope>
</reference>
<dbReference type="InterPro" id="IPR009003">
    <property type="entry name" value="Peptidase_S1_PA"/>
</dbReference>
<sequence length="274" mass="30432">MFCLLLLTVSLLGSSFPVIKNRAEAIIVGGIEAEEEEWPWQASLRIMRRGSWKHLCGASLIHPNWILTAGHCFGLLGTDPSNYMIQLRQQNLYEGDNLLPLEQIIVHPYFADVRSGFDLALLKLESPAQLTENIQPVTLPSSSQIFTSDMECWVTGWGNIDSGVHLYPPYTLRKVQVPVMDALTCDEEYHIDSPFDSSERIILDNMLCAGTIYRDACQGDSGGPLVCNVQDFWLQAGIVSFGENCGAPHRPGIYTSVPAFVDWIQSQISAQEAV</sequence>
<dbReference type="PRINTS" id="PR00722">
    <property type="entry name" value="CHYMOTRYPSIN"/>
</dbReference>
<evidence type="ECO:0000256" key="4">
    <source>
        <dbReference type="ARBA" id="ARBA00022825"/>
    </source>
</evidence>
<keyword evidence="2 8" id="KW-0732">Signal</keyword>
<dbReference type="InterPro" id="IPR043504">
    <property type="entry name" value="Peptidase_S1_PA_chymotrypsin"/>
</dbReference>
<dbReference type="GO" id="GO:0005615">
    <property type="term" value="C:extracellular space"/>
    <property type="evidence" value="ECO:0000318"/>
    <property type="project" value="GO_Central"/>
</dbReference>
<dbReference type="AlphaFoldDB" id="F6V6A8"/>